<protein>
    <recommendedName>
        <fullName evidence="2">NIF3-like protein 1</fullName>
    </recommendedName>
</protein>
<feature type="binding site" evidence="3">
    <location>
        <position position="335"/>
    </location>
    <ligand>
        <name>a divalent metal cation</name>
        <dbReference type="ChEBI" id="CHEBI:60240"/>
        <label>1</label>
    </ligand>
</feature>
<evidence type="ECO:0000256" key="3">
    <source>
        <dbReference type="PIRSR" id="PIRSR602678-1"/>
    </source>
</evidence>
<dbReference type="Gene3D" id="3.40.1390.30">
    <property type="entry name" value="NIF3 (NGG1p interacting factor 3)-like"/>
    <property type="match status" value="1"/>
</dbReference>
<dbReference type="FunFam" id="3.40.1390.30:FF:000001">
    <property type="entry name" value="GTP cyclohydrolase 1 type 2"/>
    <property type="match status" value="1"/>
</dbReference>
<feature type="binding site" evidence="3">
    <location>
        <position position="209"/>
    </location>
    <ligand>
        <name>a divalent metal cation</name>
        <dbReference type="ChEBI" id="CHEBI:60240"/>
        <label>1</label>
    </ligand>
</feature>
<reference evidence="5" key="1">
    <citation type="submission" date="2021-05" db="EMBL/GenBank/DDBJ databases">
        <authorList>
            <person name="Alioto T."/>
            <person name="Alioto T."/>
            <person name="Gomez Garrido J."/>
        </authorList>
    </citation>
    <scope>NUCLEOTIDE SEQUENCE</scope>
</reference>
<feature type="compositionally biased region" description="Pro residues" evidence="4">
    <location>
        <begin position="1"/>
        <end position="11"/>
    </location>
</feature>
<feature type="compositionally biased region" description="Low complexity" evidence="4">
    <location>
        <begin position="17"/>
        <end position="33"/>
    </location>
</feature>
<dbReference type="PANTHER" id="PTHR13799">
    <property type="entry name" value="NGG1 INTERACTING FACTOR 3"/>
    <property type="match status" value="1"/>
</dbReference>
<proteinExistence type="inferred from homology"/>
<dbReference type="AlphaFoldDB" id="A0A8D8DEP8"/>
<feature type="binding site" evidence="3">
    <location>
        <position position="171"/>
    </location>
    <ligand>
        <name>a divalent metal cation</name>
        <dbReference type="ChEBI" id="CHEBI:60240"/>
        <label>1</label>
    </ligand>
</feature>
<feature type="compositionally biased region" description="Low complexity" evidence="4">
    <location>
        <begin position="62"/>
        <end position="96"/>
    </location>
</feature>
<dbReference type="GO" id="GO:0046872">
    <property type="term" value="F:metal ion binding"/>
    <property type="evidence" value="ECO:0007669"/>
    <property type="project" value="UniProtKB-KW"/>
</dbReference>
<organism evidence="5">
    <name type="scientific">Culex pipiens</name>
    <name type="common">House mosquito</name>
    <dbReference type="NCBI Taxonomy" id="7175"/>
    <lineage>
        <taxon>Eukaryota</taxon>
        <taxon>Metazoa</taxon>
        <taxon>Ecdysozoa</taxon>
        <taxon>Arthropoda</taxon>
        <taxon>Hexapoda</taxon>
        <taxon>Insecta</taxon>
        <taxon>Pterygota</taxon>
        <taxon>Neoptera</taxon>
        <taxon>Endopterygota</taxon>
        <taxon>Diptera</taxon>
        <taxon>Nematocera</taxon>
        <taxon>Culicoidea</taxon>
        <taxon>Culicidae</taxon>
        <taxon>Culicinae</taxon>
        <taxon>Culicini</taxon>
        <taxon>Culex</taxon>
        <taxon>Culex</taxon>
    </lineage>
</organism>
<dbReference type="InterPro" id="IPR002678">
    <property type="entry name" value="DUF34/NIF3"/>
</dbReference>
<name>A0A8D8DEP8_CULPI</name>
<feature type="binding site" evidence="3">
    <location>
        <position position="331"/>
    </location>
    <ligand>
        <name>a divalent metal cation</name>
        <dbReference type="ChEBI" id="CHEBI:60240"/>
        <label>1</label>
    </ligand>
</feature>
<dbReference type="PANTHER" id="PTHR13799:SF13">
    <property type="entry name" value="NIF3-LIKE PROTEIN 1"/>
    <property type="match status" value="1"/>
</dbReference>
<keyword evidence="3" id="KW-0479">Metal-binding</keyword>
<dbReference type="EMBL" id="HBUE01161706">
    <property type="protein sequence ID" value="CAG6510488.1"/>
    <property type="molecule type" value="Transcribed_RNA"/>
</dbReference>
<accession>A0A8D8DEP8</accession>
<dbReference type="SUPFAM" id="SSF102705">
    <property type="entry name" value="NIF3 (NGG1p interacting factor 3)-like"/>
    <property type="match status" value="1"/>
</dbReference>
<dbReference type="EMBL" id="HBUE01266900">
    <property type="protein sequence ID" value="CAG6561892.1"/>
    <property type="molecule type" value="Transcribed_RNA"/>
</dbReference>
<dbReference type="Pfam" id="PF01784">
    <property type="entry name" value="DUF34_NIF3"/>
    <property type="match status" value="1"/>
</dbReference>
<dbReference type="NCBIfam" id="TIGR00486">
    <property type="entry name" value="YbgI_SA1388"/>
    <property type="match status" value="1"/>
</dbReference>
<evidence type="ECO:0000256" key="1">
    <source>
        <dbReference type="ARBA" id="ARBA00006964"/>
    </source>
</evidence>
<comment type="similarity">
    <text evidence="1">Belongs to the GTP cyclohydrolase I type 2/NIF3 family.</text>
</comment>
<evidence type="ECO:0000313" key="5">
    <source>
        <dbReference type="EMBL" id="CAG6510488.1"/>
    </source>
</evidence>
<dbReference type="GO" id="GO:0005739">
    <property type="term" value="C:mitochondrion"/>
    <property type="evidence" value="ECO:0007669"/>
    <property type="project" value="TreeGrafter"/>
</dbReference>
<dbReference type="InterPro" id="IPR036069">
    <property type="entry name" value="DUF34/NIF3_sf"/>
</dbReference>
<evidence type="ECO:0000256" key="2">
    <source>
        <dbReference type="ARBA" id="ARBA00019069"/>
    </source>
</evidence>
<feature type="region of interest" description="Disordered" evidence="4">
    <location>
        <begin position="1"/>
        <end position="96"/>
    </location>
</feature>
<sequence length="371" mass="40685">MRVRHQPPPAHSPSTPNRCTPSATTCTTCTNSRCRPKLRLPQPPSPRPKPATGKIRRNSAGTNTWPPSTTTGNTTSGTTEARPQPTTTTTSSSTAASPFVRKMAGAALNVVVEKLNEFAPENLAEKWDNVGLLIEPFTKRNINKILLTNDLTENVMSEAMARSSDMIISYHPPIFAPLKRITQKSWKERIVSICLENKIALYSPHTCWDAVTNGVNDWLAASLPLASAQPVMENLSNPSIGAGRLCVIQGEITLGAAVDRIKAYTKLKDLKLAVAVNRNLESPIRTFAVCAGSGTSVLKGVKADLYITGEMFHHDVLDANHQNIHVILLNHSNSERGYLPIFREILRSMLKDYQGIQIDISEQDADPLQTY</sequence>
<evidence type="ECO:0000256" key="4">
    <source>
        <dbReference type="SAM" id="MobiDB-lite"/>
    </source>
</evidence>